<feature type="region of interest" description="Disordered" evidence="3">
    <location>
        <begin position="354"/>
        <end position="375"/>
    </location>
</feature>
<feature type="domain" description="Protein HGH1 C-terminal" evidence="5">
    <location>
        <begin position="288"/>
        <end position="341"/>
    </location>
</feature>
<dbReference type="Pfam" id="PF04064">
    <property type="entry name" value="DUF384"/>
    <property type="match status" value="1"/>
</dbReference>
<evidence type="ECO:0000313" key="6">
    <source>
        <dbReference type="EMBL" id="KAF2157227.1"/>
    </source>
</evidence>
<evidence type="ECO:0000259" key="4">
    <source>
        <dbReference type="Pfam" id="PF04063"/>
    </source>
</evidence>
<dbReference type="Pfam" id="PF04063">
    <property type="entry name" value="DUF383"/>
    <property type="match status" value="1"/>
</dbReference>
<comment type="caution">
    <text evidence="6">The sequence shown here is derived from an EMBL/GenBank/DDBJ whole genome shotgun (WGS) entry which is preliminary data.</text>
</comment>
<evidence type="ECO:0000256" key="1">
    <source>
        <dbReference type="ARBA" id="ARBA00006712"/>
    </source>
</evidence>
<proteinExistence type="inferred from homology"/>
<dbReference type="Proteomes" id="UP000799439">
    <property type="component" value="Unassembled WGS sequence"/>
</dbReference>
<dbReference type="InterPro" id="IPR016024">
    <property type="entry name" value="ARM-type_fold"/>
</dbReference>
<organism evidence="6 7">
    <name type="scientific">Myriangium duriaei CBS 260.36</name>
    <dbReference type="NCBI Taxonomy" id="1168546"/>
    <lineage>
        <taxon>Eukaryota</taxon>
        <taxon>Fungi</taxon>
        <taxon>Dikarya</taxon>
        <taxon>Ascomycota</taxon>
        <taxon>Pezizomycotina</taxon>
        <taxon>Dothideomycetes</taxon>
        <taxon>Dothideomycetidae</taxon>
        <taxon>Myriangiales</taxon>
        <taxon>Myriangiaceae</taxon>
        <taxon>Myriangium</taxon>
    </lineage>
</organism>
<dbReference type="InterPro" id="IPR007205">
    <property type="entry name" value="Protein_HGH1_N"/>
</dbReference>
<dbReference type="GO" id="GO:0003677">
    <property type="term" value="F:DNA binding"/>
    <property type="evidence" value="ECO:0007669"/>
    <property type="project" value="UniProtKB-KW"/>
</dbReference>
<dbReference type="OrthoDB" id="338814at2759"/>
<keyword evidence="6" id="KW-0238">DNA-binding</keyword>
<dbReference type="PANTHER" id="PTHR13387">
    <property type="entry name" value="PROTEIN HGH1 HOMOLOG"/>
    <property type="match status" value="1"/>
</dbReference>
<keyword evidence="7" id="KW-1185">Reference proteome</keyword>
<evidence type="ECO:0000256" key="3">
    <source>
        <dbReference type="SAM" id="MobiDB-lite"/>
    </source>
</evidence>
<evidence type="ECO:0000259" key="5">
    <source>
        <dbReference type="Pfam" id="PF04064"/>
    </source>
</evidence>
<gene>
    <name evidence="6" type="ORF">K461DRAFT_235312</name>
</gene>
<dbReference type="EMBL" id="ML996081">
    <property type="protein sequence ID" value="KAF2157227.1"/>
    <property type="molecule type" value="Genomic_DNA"/>
</dbReference>
<dbReference type="SUPFAM" id="SSF48371">
    <property type="entry name" value="ARM repeat"/>
    <property type="match status" value="1"/>
</dbReference>
<dbReference type="AlphaFoldDB" id="A0A9P4MLC6"/>
<sequence>MPTELEELVEFLHHGNTQVRQIAVENLVGYSSDQPELFKRNQLEPIKDLKLLIRDYTPIAKNAITMLINLSEDKEVIQALTTDEKFVETLFARLTSEKDPNANLLSMLLANMGKSDAFAQSLLTLSRSVPKPLSDSPLAIDQLLDLFVKGSAGSYNKDADYDYLCYLFADMAKHTDGRKHFLKPRREGDAEVVPFTKLVVFTEHASTIRRRGVASTIKNCAFEVSAHETLLSSDEDGVNLLPYILLPLMGPEEYSSEDMDDMLEDVQLLPPDKKREPDLEIIKTHLETLLLLTTSREGRDLLRKVKVYPIVRELHLQVEDEEVREACDRFVQVVMRKEEGETDPQMEAEVKRIQEAESSRVQELPDEEDELVEVL</sequence>
<dbReference type="InterPro" id="IPR007206">
    <property type="entry name" value="Protein_HGH1_C"/>
</dbReference>
<protein>
    <recommendedName>
        <fullName evidence="2">Protein HGH1 homolog</fullName>
    </recommendedName>
</protein>
<name>A0A9P4MLC6_9PEZI</name>
<evidence type="ECO:0000256" key="2">
    <source>
        <dbReference type="ARBA" id="ARBA00014076"/>
    </source>
</evidence>
<evidence type="ECO:0000313" key="7">
    <source>
        <dbReference type="Proteomes" id="UP000799439"/>
    </source>
</evidence>
<dbReference type="InterPro" id="IPR039717">
    <property type="entry name" value="Hgh1"/>
</dbReference>
<feature type="compositionally biased region" description="Acidic residues" evidence="3">
    <location>
        <begin position="364"/>
        <end position="375"/>
    </location>
</feature>
<reference evidence="6" key="1">
    <citation type="journal article" date="2020" name="Stud. Mycol.">
        <title>101 Dothideomycetes genomes: a test case for predicting lifestyles and emergence of pathogens.</title>
        <authorList>
            <person name="Haridas S."/>
            <person name="Albert R."/>
            <person name="Binder M."/>
            <person name="Bloem J."/>
            <person name="Labutti K."/>
            <person name="Salamov A."/>
            <person name="Andreopoulos B."/>
            <person name="Baker S."/>
            <person name="Barry K."/>
            <person name="Bills G."/>
            <person name="Bluhm B."/>
            <person name="Cannon C."/>
            <person name="Castanera R."/>
            <person name="Culley D."/>
            <person name="Daum C."/>
            <person name="Ezra D."/>
            <person name="Gonzalez J."/>
            <person name="Henrissat B."/>
            <person name="Kuo A."/>
            <person name="Liang C."/>
            <person name="Lipzen A."/>
            <person name="Lutzoni F."/>
            <person name="Magnuson J."/>
            <person name="Mondo S."/>
            <person name="Nolan M."/>
            <person name="Ohm R."/>
            <person name="Pangilinan J."/>
            <person name="Park H.-J."/>
            <person name="Ramirez L."/>
            <person name="Alfaro M."/>
            <person name="Sun H."/>
            <person name="Tritt A."/>
            <person name="Yoshinaga Y."/>
            <person name="Zwiers L.-H."/>
            <person name="Turgeon B."/>
            <person name="Goodwin S."/>
            <person name="Spatafora J."/>
            <person name="Crous P."/>
            <person name="Grigoriev I."/>
        </authorList>
    </citation>
    <scope>NUCLEOTIDE SEQUENCE</scope>
    <source>
        <strain evidence="6">CBS 260.36</strain>
    </source>
</reference>
<dbReference type="InterPro" id="IPR011989">
    <property type="entry name" value="ARM-like"/>
</dbReference>
<comment type="similarity">
    <text evidence="1">Belongs to the HGH1 family.</text>
</comment>
<dbReference type="Gene3D" id="1.25.10.10">
    <property type="entry name" value="Leucine-rich Repeat Variant"/>
    <property type="match status" value="1"/>
</dbReference>
<feature type="domain" description="Protein HGH1 N-terminal" evidence="4">
    <location>
        <begin position="94"/>
        <end position="283"/>
    </location>
</feature>
<dbReference type="PANTHER" id="PTHR13387:SF9">
    <property type="entry name" value="PROTEIN HGH1 HOMOLOG"/>
    <property type="match status" value="1"/>
</dbReference>
<accession>A0A9P4MLC6</accession>